<dbReference type="GO" id="GO:0051082">
    <property type="term" value="F:unfolded protein binding"/>
    <property type="evidence" value="ECO:0007669"/>
    <property type="project" value="TreeGrafter"/>
</dbReference>
<dbReference type="FunFam" id="2.30.22.10:FF:000001">
    <property type="entry name" value="Protein GrpE"/>
    <property type="match status" value="1"/>
</dbReference>
<evidence type="ECO:0000256" key="2">
    <source>
        <dbReference type="ARBA" id="ARBA00009054"/>
    </source>
</evidence>
<dbReference type="Gene3D" id="2.30.22.10">
    <property type="entry name" value="Head domain of nucleotide exchange factor GrpE"/>
    <property type="match status" value="1"/>
</dbReference>
<keyword evidence="11" id="KW-1185">Reference proteome</keyword>
<dbReference type="OrthoDB" id="201635at2759"/>
<sequence>MSTALTSHCTISLGRRPFSSRSNKRINKTLTLASLPTRQSSNFVWLGARLVVSENSRRSLVATVKVADTEPTTRNGGKKTEIDLEDLPSMKSIIESYREAIMTGNDQSVAEMEMIICTVENAKNDLASKLTSMVSEIASGKDKFLRLNADFQNFRKQIEKDQSRLSSDIQLDVVQSLLPIVDSFEKIKEELVLETEKEMNIGTSYQGIYKQFVETLRSLGVSIVETVGKPFDPAVHEAVAREKSDKFKVGIVSAEVQRGFLLKDRLLRPASVKVSNGSGHTQSEPTSDQPTKNSDVAAESEES</sequence>
<dbReference type="GO" id="GO:0000774">
    <property type="term" value="F:adenyl-nucleotide exchange factor activity"/>
    <property type="evidence" value="ECO:0007669"/>
    <property type="project" value="InterPro"/>
</dbReference>
<evidence type="ECO:0000256" key="5">
    <source>
        <dbReference type="ARBA" id="ARBA00023016"/>
    </source>
</evidence>
<evidence type="ECO:0000256" key="7">
    <source>
        <dbReference type="RuleBase" id="RU000640"/>
    </source>
</evidence>
<keyword evidence="4" id="KW-0963">Cytoplasm</keyword>
<reference evidence="10" key="1">
    <citation type="submission" date="2020-01" db="EMBL/GenBank/DDBJ databases">
        <title>Genome sequence of Kobresia littledalei, the first chromosome-level genome in the family Cyperaceae.</title>
        <authorList>
            <person name="Qu G."/>
        </authorList>
    </citation>
    <scope>NUCLEOTIDE SEQUENCE</scope>
    <source>
        <strain evidence="10">C.B.Clarke</strain>
        <tissue evidence="10">Leaf</tissue>
    </source>
</reference>
<keyword evidence="7" id="KW-0496">Mitochondrion</keyword>
<dbReference type="NCBIfam" id="NF010741">
    <property type="entry name" value="PRK14143.1"/>
    <property type="match status" value="1"/>
</dbReference>
<dbReference type="InterPro" id="IPR009012">
    <property type="entry name" value="GrpE_head"/>
</dbReference>
<dbReference type="SUPFAM" id="SSF58014">
    <property type="entry name" value="Coiled-coil domain of nucleotide exchange factor GrpE"/>
    <property type="match status" value="1"/>
</dbReference>
<comment type="caution">
    <text evidence="10">The sequence shown here is derived from an EMBL/GenBank/DDBJ whole genome shotgun (WGS) entry which is preliminary data.</text>
</comment>
<dbReference type="GO" id="GO:0005759">
    <property type="term" value="C:mitochondrial matrix"/>
    <property type="evidence" value="ECO:0007669"/>
    <property type="project" value="UniProtKB-SubCell"/>
</dbReference>
<evidence type="ECO:0000256" key="4">
    <source>
        <dbReference type="ARBA" id="ARBA00022490"/>
    </source>
</evidence>
<dbReference type="SUPFAM" id="SSF51064">
    <property type="entry name" value="Head domain of nucleotide exchange factor GrpE"/>
    <property type="match status" value="1"/>
</dbReference>
<evidence type="ECO:0000313" key="11">
    <source>
        <dbReference type="Proteomes" id="UP000623129"/>
    </source>
</evidence>
<feature type="compositionally biased region" description="Polar residues" evidence="9">
    <location>
        <begin position="273"/>
        <end position="294"/>
    </location>
</feature>
<dbReference type="GO" id="GO:0009507">
    <property type="term" value="C:chloroplast"/>
    <property type="evidence" value="ECO:0007669"/>
    <property type="project" value="TreeGrafter"/>
</dbReference>
<dbReference type="AlphaFoldDB" id="A0A833REG4"/>
<comment type="subcellular location">
    <subcellularLocation>
        <location evidence="1">Cytoplasm</location>
    </subcellularLocation>
    <subcellularLocation>
        <location evidence="7">Mitochondrion matrix</location>
    </subcellularLocation>
</comment>
<dbReference type="PRINTS" id="PR00773">
    <property type="entry name" value="GRPEPROTEIN"/>
</dbReference>
<protein>
    <recommendedName>
        <fullName evidence="7">GrpE protein homolog</fullName>
    </recommendedName>
</protein>
<dbReference type="GO" id="GO:0042803">
    <property type="term" value="F:protein homodimerization activity"/>
    <property type="evidence" value="ECO:0007669"/>
    <property type="project" value="InterPro"/>
</dbReference>
<evidence type="ECO:0000256" key="9">
    <source>
        <dbReference type="SAM" id="MobiDB-lite"/>
    </source>
</evidence>
<evidence type="ECO:0000256" key="6">
    <source>
        <dbReference type="ARBA" id="ARBA00023186"/>
    </source>
</evidence>
<comment type="similarity">
    <text evidence="2 8">Belongs to the GrpE family.</text>
</comment>
<accession>A0A833REG4</accession>
<dbReference type="PANTHER" id="PTHR21237:SF40">
    <property type="entry name" value="CELL CYCLE AND APOPTOSIS REGULATOR PROTEIN 2"/>
    <property type="match status" value="1"/>
</dbReference>
<dbReference type="PROSITE" id="PS01071">
    <property type="entry name" value="GRPE"/>
    <property type="match status" value="1"/>
</dbReference>
<dbReference type="Proteomes" id="UP000623129">
    <property type="component" value="Unassembled WGS sequence"/>
</dbReference>
<evidence type="ECO:0000313" key="10">
    <source>
        <dbReference type="EMBL" id="KAF3337696.1"/>
    </source>
</evidence>
<organism evidence="10 11">
    <name type="scientific">Carex littledalei</name>
    <dbReference type="NCBI Taxonomy" id="544730"/>
    <lineage>
        <taxon>Eukaryota</taxon>
        <taxon>Viridiplantae</taxon>
        <taxon>Streptophyta</taxon>
        <taxon>Embryophyta</taxon>
        <taxon>Tracheophyta</taxon>
        <taxon>Spermatophyta</taxon>
        <taxon>Magnoliopsida</taxon>
        <taxon>Liliopsida</taxon>
        <taxon>Poales</taxon>
        <taxon>Cyperaceae</taxon>
        <taxon>Cyperoideae</taxon>
        <taxon>Cariceae</taxon>
        <taxon>Carex</taxon>
        <taxon>Carex subgen. Euthyceras</taxon>
    </lineage>
</organism>
<feature type="region of interest" description="Disordered" evidence="9">
    <location>
        <begin position="272"/>
        <end position="303"/>
    </location>
</feature>
<evidence type="ECO:0000256" key="3">
    <source>
        <dbReference type="ARBA" id="ARBA00011738"/>
    </source>
</evidence>
<name>A0A833REG4_9POAL</name>
<dbReference type="EMBL" id="SWLB01000006">
    <property type="protein sequence ID" value="KAF3337696.1"/>
    <property type="molecule type" value="Genomic_DNA"/>
</dbReference>
<keyword evidence="5" id="KW-0346">Stress response</keyword>
<dbReference type="PANTHER" id="PTHR21237">
    <property type="entry name" value="GRPE PROTEIN"/>
    <property type="match status" value="1"/>
</dbReference>
<dbReference type="InterPro" id="IPR000740">
    <property type="entry name" value="GrpE"/>
</dbReference>
<dbReference type="GO" id="GO:0006457">
    <property type="term" value="P:protein folding"/>
    <property type="evidence" value="ECO:0007669"/>
    <property type="project" value="InterPro"/>
</dbReference>
<dbReference type="HAMAP" id="MF_01151">
    <property type="entry name" value="GrpE"/>
    <property type="match status" value="1"/>
</dbReference>
<evidence type="ECO:0000256" key="8">
    <source>
        <dbReference type="RuleBase" id="RU004478"/>
    </source>
</evidence>
<gene>
    <name evidence="10" type="ORF">FCM35_KLT18283</name>
</gene>
<comment type="subunit">
    <text evidence="3">Homodimer.</text>
</comment>
<comment type="function">
    <text evidence="7">Essential component of the PAM complex, a complex required for the translocation of transit peptide-containing proteins from the inner membrane into the mitochondrial matrix in an ATP-dependent manner.</text>
</comment>
<evidence type="ECO:0000256" key="1">
    <source>
        <dbReference type="ARBA" id="ARBA00004496"/>
    </source>
</evidence>
<dbReference type="Gene3D" id="3.90.20.20">
    <property type="match status" value="1"/>
</dbReference>
<dbReference type="CDD" id="cd00446">
    <property type="entry name" value="GrpE"/>
    <property type="match status" value="1"/>
</dbReference>
<dbReference type="Pfam" id="PF01025">
    <property type="entry name" value="GrpE"/>
    <property type="match status" value="1"/>
</dbReference>
<keyword evidence="6 7" id="KW-0143">Chaperone</keyword>
<proteinExistence type="inferred from homology"/>
<dbReference type="GO" id="GO:0051087">
    <property type="term" value="F:protein-folding chaperone binding"/>
    <property type="evidence" value="ECO:0007669"/>
    <property type="project" value="InterPro"/>
</dbReference>
<dbReference type="InterPro" id="IPR013805">
    <property type="entry name" value="GrpE_CC"/>
</dbReference>